<reference evidence="2 3" key="1">
    <citation type="journal article" date="2024" name="Microbiol. Resour. Announc.">
        <title>Genome annotations for the ascomycete fungi Trichoderma harzianum, Trichoderma aggressivum, and Purpureocillium lilacinum.</title>
        <authorList>
            <person name="Beijen E.P.W."/>
            <person name="Ohm R.A."/>
        </authorList>
    </citation>
    <scope>NUCLEOTIDE SEQUENCE [LARGE SCALE GENOMIC DNA]</scope>
    <source>
        <strain evidence="2 3">CBS 150709</strain>
    </source>
</reference>
<evidence type="ECO:0008006" key="4">
    <source>
        <dbReference type="Google" id="ProtNLM"/>
    </source>
</evidence>
<feature type="compositionally biased region" description="Polar residues" evidence="1">
    <location>
        <begin position="466"/>
        <end position="477"/>
    </location>
</feature>
<feature type="compositionally biased region" description="Polar residues" evidence="1">
    <location>
        <begin position="784"/>
        <end position="795"/>
    </location>
</feature>
<feature type="region of interest" description="Disordered" evidence="1">
    <location>
        <begin position="423"/>
        <end position="704"/>
    </location>
</feature>
<dbReference type="Proteomes" id="UP001287286">
    <property type="component" value="Unassembled WGS sequence"/>
</dbReference>
<feature type="region of interest" description="Disordered" evidence="1">
    <location>
        <begin position="834"/>
        <end position="975"/>
    </location>
</feature>
<feature type="compositionally biased region" description="Polar residues" evidence="1">
    <location>
        <begin position="572"/>
        <end position="584"/>
    </location>
</feature>
<feature type="compositionally biased region" description="Basic residues" evidence="1">
    <location>
        <begin position="1350"/>
        <end position="1361"/>
    </location>
</feature>
<evidence type="ECO:0000313" key="2">
    <source>
        <dbReference type="EMBL" id="KAK4091369.1"/>
    </source>
</evidence>
<protein>
    <recommendedName>
        <fullName evidence="4">Cell wall proline rich protein</fullName>
    </recommendedName>
</protein>
<evidence type="ECO:0000256" key="1">
    <source>
        <dbReference type="SAM" id="MobiDB-lite"/>
    </source>
</evidence>
<feature type="region of interest" description="Disordered" evidence="1">
    <location>
        <begin position="1"/>
        <end position="23"/>
    </location>
</feature>
<feature type="compositionally biased region" description="Low complexity" evidence="1">
    <location>
        <begin position="1317"/>
        <end position="1328"/>
    </location>
</feature>
<comment type="caution">
    <text evidence="2">The sequence shown here is derived from an EMBL/GenBank/DDBJ whole genome shotgun (WGS) entry which is preliminary data.</text>
</comment>
<keyword evidence="3" id="KW-1185">Reference proteome</keyword>
<organism evidence="2 3">
    <name type="scientific">Purpureocillium lilacinum</name>
    <name type="common">Paecilomyces lilacinus</name>
    <dbReference type="NCBI Taxonomy" id="33203"/>
    <lineage>
        <taxon>Eukaryota</taxon>
        <taxon>Fungi</taxon>
        <taxon>Dikarya</taxon>
        <taxon>Ascomycota</taxon>
        <taxon>Pezizomycotina</taxon>
        <taxon>Sordariomycetes</taxon>
        <taxon>Hypocreomycetidae</taxon>
        <taxon>Hypocreales</taxon>
        <taxon>Ophiocordycipitaceae</taxon>
        <taxon>Purpureocillium</taxon>
    </lineage>
</organism>
<feature type="region of interest" description="Disordered" evidence="1">
    <location>
        <begin position="741"/>
        <end position="795"/>
    </location>
</feature>
<feature type="compositionally biased region" description="Polar residues" evidence="1">
    <location>
        <begin position="1237"/>
        <end position="1253"/>
    </location>
</feature>
<feature type="compositionally biased region" description="Polar residues" evidence="1">
    <location>
        <begin position="1273"/>
        <end position="1308"/>
    </location>
</feature>
<feature type="compositionally biased region" description="Low complexity" evidence="1">
    <location>
        <begin position="1213"/>
        <end position="1233"/>
    </location>
</feature>
<evidence type="ECO:0000313" key="3">
    <source>
        <dbReference type="Proteomes" id="UP001287286"/>
    </source>
</evidence>
<feature type="compositionally biased region" description="Polar residues" evidence="1">
    <location>
        <begin position="1105"/>
        <end position="1132"/>
    </location>
</feature>
<dbReference type="EMBL" id="JAWRVI010000012">
    <property type="protein sequence ID" value="KAK4091369.1"/>
    <property type="molecule type" value="Genomic_DNA"/>
</dbReference>
<feature type="compositionally biased region" description="Acidic residues" evidence="1">
    <location>
        <begin position="1061"/>
        <end position="1072"/>
    </location>
</feature>
<feature type="compositionally biased region" description="Basic residues" evidence="1">
    <location>
        <begin position="882"/>
        <end position="893"/>
    </location>
</feature>
<sequence>MPHSREQPPRAPAPGGTVTIHGFPGNRVGSRATGRAMSPGSRVLRGHRVRRLHAEACALLQERYEAPWRPMGGAPARTGSRSWQDGAWRAGDEPLRKCPILVRDMYLYEYTLRPIGATASHPCMQRRAGTVQGPWVYLRTSTNLVAAVPLARRGNWRAAQSRLILILILIQPGVNVFAHEPTRGATTNVQVVHVPRQPQLLARGTSPPRATCSVPIQLHSSAAQWPLLSLPPARPLSHLTLAALTGRRRGLPGPCLAFLPPQALILLHPHTSLFPFSPSPSPPASARLTPTLLVQFQLHISTRVCAAGFHRPLLCDYINFAFGLPFGSAQHLHFLRGASSTVLRAPALPRVPCALAGPQQRWMLGQTFASLLARPSQCSLLASDAYLRSSCIASDCRCAARGKMTTAQGPASAMMDASPRVYGLEDGPRRSTDLHTSPNTPFKDAITHDDAPPPNPPFVFPARMPSPSQVPTTNTRASGRRPMSAIEPQKVPSDSPPRSNERQRRSVALPAFSFNPGASLPPDPESFTLLSPPVTPNSSRPLASPSRPVGHGHRRGGSEFVGGSIRDGNSIAVMSTSPTRSESGFASPGLAPPPRRGHRRGVSGAISTNDLPILAPLPDFAMPRSGSAPNSPTAFDPREGVPIPFHDQPPKLPEPAEALENMRPATVDQGPSMPLTPVTPASDVESSGHRQARPGRNRVGFSDKLEYIPRPLSLVSNETSSTATARPGHSVSGSISSIVSAVSPTDRDHPVPLSRSPTRDLADSRPSTAGAILERTADLHISGRPNSSPKRRNSTPTLLNLADAQAQIEGPHPATMAKTPKRWSFFGLESPFVHATGPTKRRPSSSSSSDSVSRAVSGASSSDHEESDCTETGRDAAVVSKPTKKKSKKKRVKGWAGSILPLKPKAHKKRTKMSDVRPPTPPASVGPFEDEDEEVENMQIPDPELPAPQVTVTESPDVTKPASVAQRPMSRDDASHPMIDLDAALGPFNTPLPHNPEWEAAQRAAGNTGKRRLHSAQGMKGFSGPGMHYHRRAESAPDLPPFESARSGINRFGSNSTMADVFEEDEEDDDSAIADRQQRAFGTVAAADSTDSDSDDGDATPPATVPSTQCGSIVPDTPSSSDVALGTRQATPGGNDIEQAAAHSVRTECSKISLQDDVITEEPPSIIYRSLNSMQGGADSIASSPRRLSGTKDLAPVEVGTSYQGGAANMPISPYSASHASSSHPSPRSPMSMDAQRISTAPSSVTDENSFQSLLMGEPGPEVRISMDYDIPSLTSSNSTMTRDSVFSPNPRLSQPSLREQRPVSVSSAAFGRRRSSLVSLSRLISSSHGERSKLSMEVTLDNESDSKPSRSKSSKTKQRLGRMMQFWKPNKDGAPS</sequence>
<proteinExistence type="predicted"/>
<feature type="compositionally biased region" description="Low complexity" evidence="1">
    <location>
        <begin position="844"/>
        <end position="861"/>
    </location>
</feature>
<feature type="region of interest" description="Disordered" evidence="1">
    <location>
        <begin position="1175"/>
        <end position="1377"/>
    </location>
</feature>
<accession>A0ABR0C519</accession>
<gene>
    <name evidence="2" type="ORF">Purlil1_4383</name>
</gene>
<feature type="region of interest" description="Disordered" evidence="1">
    <location>
        <begin position="1002"/>
        <end position="1161"/>
    </location>
</feature>
<name>A0ABR0C519_PURLI</name>